<proteinExistence type="predicted"/>
<dbReference type="AlphaFoldDB" id="A0A8G2E279"/>
<comment type="caution">
    <text evidence="2">The sequence shown here is derived from an EMBL/GenBank/DDBJ whole genome shotgun (WGS) entry which is preliminary data.</text>
</comment>
<feature type="region of interest" description="Disordered" evidence="1">
    <location>
        <begin position="1"/>
        <end position="62"/>
    </location>
</feature>
<evidence type="ECO:0000313" key="3">
    <source>
        <dbReference type="EMBL" id="RZE41629.1"/>
    </source>
</evidence>
<evidence type="ECO:0000313" key="5">
    <source>
        <dbReference type="Proteomes" id="UP000292693"/>
    </source>
</evidence>
<dbReference type="EMBL" id="PKLL01000011">
    <property type="protein sequence ID" value="RZE24820.1"/>
    <property type="molecule type" value="Genomic_DNA"/>
</dbReference>
<dbReference type="Proteomes" id="UP000292693">
    <property type="component" value="Unassembled WGS sequence"/>
</dbReference>
<dbReference type="EMBL" id="PKLK01000013">
    <property type="protein sequence ID" value="RZE41629.1"/>
    <property type="molecule type" value="Genomic_DNA"/>
</dbReference>
<evidence type="ECO:0000313" key="4">
    <source>
        <dbReference type="Proteomes" id="UP000292095"/>
    </source>
</evidence>
<gene>
    <name evidence="3" type="ORF">C0Q91_10605</name>
    <name evidence="2" type="ORF">C0Q92_10615</name>
</gene>
<sequence>MGGRCGQRQSGPAGRQPAAEGQRLRGQGSQKWAASMEPTGRVQESAEFASMPHRRPADTRDVNSWSGLWPMFHHIRLRGAEKGLCTRLPGHTADQVGQSACGGDHRCRPVIAL</sequence>
<dbReference type="Proteomes" id="UP000292095">
    <property type="component" value="Unassembled WGS sequence"/>
</dbReference>
<evidence type="ECO:0000313" key="2">
    <source>
        <dbReference type="EMBL" id="RZE24820.1"/>
    </source>
</evidence>
<reference evidence="4 5" key="1">
    <citation type="submission" date="2017-12" db="EMBL/GenBank/DDBJ databases">
        <title>Population genomics insights into the ecological differentiation and adaptive evolution in streptomycetes.</title>
        <authorList>
            <person name="Li Y."/>
            <person name="Huang Y."/>
        </authorList>
    </citation>
    <scope>NUCLEOTIDE SEQUENCE [LARGE SCALE GENOMIC DNA]</scope>
    <source>
        <strain evidence="3 4">FXJ.2339</strain>
        <strain evidence="2 5">NBRC 100770</strain>
    </source>
</reference>
<evidence type="ECO:0000256" key="1">
    <source>
        <dbReference type="SAM" id="MobiDB-lite"/>
    </source>
</evidence>
<name>A0A8G2E279_9ACTN</name>
<accession>A0A8G2E279</accession>
<protein>
    <submittedName>
        <fullName evidence="2">Uncharacterized protein</fullName>
    </submittedName>
</protein>
<organism evidence="2 5">
    <name type="scientific">Streptomyces albidoflavus</name>
    <dbReference type="NCBI Taxonomy" id="1886"/>
    <lineage>
        <taxon>Bacteria</taxon>
        <taxon>Bacillati</taxon>
        <taxon>Actinomycetota</taxon>
        <taxon>Actinomycetes</taxon>
        <taxon>Kitasatosporales</taxon>
        <taxon>Streptomycetaceae</taxon>
        <taxon>Streptomyces</taxon>
        <taxon>Streptomyces albidoflavus group</taxon>
    </lineage>
</organism>